<evidence type="ECO:0000259" key="3">
    <source>
        <dbReference type="PROSITE" id="PS00463"/>
    </source>
</evidence>
<dbReference type="Pfam" id="PF04082">
    <property type="entry name" value="Fungal_trans"/>
    <property type="match status" value="1"/>
</dbReference>
<accession>A0A0F7SW11</accession>
<feature type="compositionally biased region" description="Polar residues" evidence="2">
    <location>
        <begin position="942"/>
        <end position="951"/>
    </location>
</feature>
<dbReference type="GO" id="GO:0000981">
    <property type="term" value="F:DNA-binding transcription factor activity, RNA polymerase II-specific"/>
    <property type="evidence" value="ECO:0007669"/>
    <property type="project" value="InterPro"/>
</dbReference>
<dbReference type="InterPro" id="IPR007219">
    <property type="entry name" value="XnlR_reg_dom"/>
</dbReference>
<organism evidence="4">
    <name type="scientific">Phaffia rhodozyma</name>
    <name type="common">Yeast</name>
    <name type="synonym">Xanthophyllomyces dendrorhous</name>
    <dbReference type="NCBI Taxonomy" id="264483"/>
    <lineage>
        <taxon>Eukaryota</taxon>
        <taxon>Fungi</taxon>
        <taxon>Dikarya</taxon>
        <taxon>Basidiomycota</taxon>
        <taxon>Agaricomycotina</taxon>
        <taxon>Tremellomycetes</taxon>
        <taxon>Cystofilobasidiales</taxon>
        <taxon>Mrakiaceae</taxon>
        <taxon>Phaffia</taxon>
    </lineage>
</organism>
<feature type="region of interest" description="Disordered" evidence="2">
    <location>
        <begin position="398"/>
        <end position="431"/>
    </location>
</feature>
<feature type="compositionally biased region" description="Low complexity" evidence="2">
    <location>
        <begin position="292"/>
        <end position="304"/>
    </location>
</feature>
<dbReference type="GO" id="GO:0008270">
    <property type="term" value="F:zinc ion binding"/>
    <property type="evidence" value="ECO:0007669"/>
    <property type="project" value="InterPro"/>
</dbReference>
<dbReference type="GO" id="GO:0006351">
    <property type="term" value="P:DNA-templated transcription"/>
    <property type="evidence" value="ECO:0007669"/>
    <property type="project" value="InterPro"/>
</dbReference>
<feature type="region of interest" description="Disordered" evidence="2">
    <location>
        <begin position="277"/>
        <end position="365"/>
    </location>
</feature>
<evidence type="ECO:0000256" key="1">
    <source>
        <dbReference type="ARBA" id="ARBA00023242"/>
    </source>
</evidence>
<reference evidence="4" key="1">
    <citation type="submission" date="2014-08" db="EMBL/GenBank/DDBJ databases">
        <authorList>
            <person name="Sharma Rahul"/>
            <person name="Thines Marco"/>
        </authorList>
    </citation>
    <scope>NUCLEOTIDE SEQUENCE</scope>
</reference>
<feature type="region of interest" description="Disordered" evidence="2">
    <location>
        <begin position="61"/>
        <end position="262"/>
    </location>
</feature>
<dbReference type="GO" id="GO:0003677">
    <property type="term" value="F:DNA binding"/>
    <property type="evidence" value="ECO:0007669"/>
    <property type="project" value="UniProtKB-KW"/>
</dbReference>
<feature type="region of interest" description="Disordered" evidence="2">
    <location>
        <begin position="1"/>
        <end position="31"/>
    </location>
</feature>
<feature type="compositionally biased region" description="Low complexity" evidence="2">
    <location>
        <begin position="931"/>
        <end position="941"/>
    </location>
</feature>
<feature type="compositionally biased region" description="Basic and acidic residues" evidence="2">
    <location>
        <begin position="142"/>
        <end position="152"/>
    </location>
</feature>
<feature type="compositionally biased region" description="Low complexity" evidence="2">
    <location>
        <begin position="116"/>
        <end position="141"/>
    </location>
</feature>
<feature type="compositionally biased region" description="Low complexity" evidence="2">
    <location>
        <begin position="345"/>
        <end position="363"/>
    </location>
</feature>
<feature type="compositionally biased region" description="Basic and acidic residues" evidence="2">
    <location>
        <begin position="277"/>
        <end position="289"/>
    </location>
</feature>
<feature type="compositionally biased region" description="Basic and acidic residues" evidence="2">
    <location>
        <begin position="238"/>
        <end position="248"/>
    </location>
</feature>
<dbReference type="PANTHER" id="PTHR31668:SF10">
    <property type="entry name" value="ZN(II)2CYS6 TRANSCRIPTION FACTOR (EUROFUNG)"/>
    <property type="match status" value="1"/>
</dbReference>
<evidence type="ECO:0000256" key="2">
    <source>
        <dbReference type="SAM" id="MobiDB-lite"/>
    </source>
</evidence>
<proteinExistence type="predicted"/>
<dbReference type="PROSITE" id="PS00463">
    <property type="entry name" value="ZN2_CY6_FUNGAL_1"/>
    <property type="match status" value="1"/>
</dbReference>
<evidence type="ECO:0000313" key="4">
    <source>
        <dbReference type="EMBL" id="CED84919.1"/>
    </source>
</evidence>
<keyword evidence="4" id="KW-0238">DNA-binding</keyword>
<dbReference type="PANTHER" id="PTHR31668">
    <property type="entry name" value="GLUCOSE TRANSPORT TRANSCRIPTION REGULATOR RGT1-RELATED-RELATED"/>
    <property type="match status" value="1"/>
</dbReference>
<sequence length="993" mass="108335">MVSPNTSISSPSSSSSAPTARAARSRRDRPCDACRAAKRRCFKFANEPCVACKSSLQACLFENPPNKRPRTVHPTTGPEDLSDKEPTVSYADPDAQKSTPKNSHKHLINSFSPDTNSRPLLSRLSSSSSSVNHLVPDSSSGQDRRRPGRSDDPSALGPPTDNTGPLPPIISQGELEGPGRKSSNGSSLLPSSYYPPPMMTGYITPISHPPTLPVHRKPSLPLPPISSPRSFSESTQRPSKDISYRDIHPVAPSFSHPSAQGPLARILNRVRLGGSDYDHSERTTSEARFEQSSSHISHLSSADSPPLSNDPTGSESALSKPILDSSRLASSEQHFASYQSEDDPSLLALPSDSAPSVAASPADGTSTIRQVAGIRDHPNGKQSRIFFVSRPTLPYPRSRTGKGVLLDGTGRGAKTGSNQSPDGEEVDGGEVHYPDPHFLRALEYLEGSSPGRILDVYIALTLPAMPFINLHRLRNCLTTLPPTAFTYPSRTLTGILASTVMYDPNLRGLYNKIWPELYEGLTAEYLQPRLQTLQLTLIDLTSRPDVNPGGNSISIARAIGAAQLLGLHLDCSDWNLPKWEKCLRKRLWISLYQGRPSHIHPSNCDVPLLNLDDFDPPFNPDTLNVGSPYDAPSTPGSQANSVTFSREAKDSADSFRALCSLSIILDHMLEEFFTVKAQSMLFTNRSSRKANRVTRLRIIESFGGDLDRFERDLPYSLRLARQDEPNFEPATGVKSLQLAYLGLTIVLGRLTADLFDPEDEADREDVARVIESGLDLVENVIFLESQFERSIPLLRRFIATLTTHHQAPGFWDPAERALAKLMSLMPSVSKLVPEVGAIWRVFSDQIWHQMCTSPTSDVLIASIPVPAPSTDTPVPVDNTWASNLETASDGVTLTDNETPQSNQAPFSLGVDPQELPVTDALFSSLPIWSNTSNENSTASTSRPNLTATTARPSKDDIPADHDQAFETIIGEEDLWAGLGNVEGFTWMQLGFEG</sequence>
<protein>
    <submittedName>
        <fullName evidence="4">Zn(2)-C6 fungal-type DNA-binding domain</fullName>
    </submittedName>
</protein>
<feature type="domain" description="Zn(2)-C6 fungal-type" evidence="3">
    <location>
        <begin position="30"/>
        <end position="59"/>
    </location>
</feature>
<feature type="region of interest" description="Disordered" evidence="2">
    <location>
        <begin position="931"/>
        <end position="959"/>
    </location>
</feature>
<dbReference type="GO" id="GO:0005634">
    <property type="term" value="C:nucleus"/>
    <property type="evidence" value="ECO:0007669"/>
    <property type="project" value="TreeGrafter"/>
</dbReference>
<dbReference type="CDD" id="cd00067">
    <property type="entry name" value="GAL4"/>
    <property type="match status" value="1"/>
</dbReference>
<dbReference type="InterPro" id="IPR001138">
    <property type="entry name" value="Zn2Cys6_DnaBD"/>
</dbReference>
<dbReference type="EMBL" id="LN483166">
    <property type="protein sequence ID" value="CED84919.1"/>
    <property type="molecule type" value="Genomic_DNA"/>
</dbReference>
<dbReference type="SMART" id="SM00066">
    <property type="entry name" value="GAL4"/>
    <property type="match status" value="1"/>
</dbReference>
<dbReference type="AlphaFoldDB" id="A0A0F7SW11"/>
<dbReference type="CDD" id="cd12148">
    <property type="entry name" value="fungal_TF_MHR"/>
    <property type="match status" value="1"/>
</dbReference>
<name>A0A0F7SW11_PHARH</name>
<feature type="compositionally biased region" description="Polar residues" evidence="2">
    <location>
        <begin position="306"/>
        <end position="317"/>
    </location>
</feature>
<feature type="compositionally biased region" description="Low complexity" evidence="2">
    <location>
        <begin position="9"/>
        <end position="22"/>
    </location>
</feature>
<keyword evidence="1" id="KW-0539">Nucleus</keyword>
<dbReference type="InterPro" id="IPR050797">
    <property type="entry name" value="Carb_Metab_Trans_Reg"/>
</dbReference>
<dbReference type="GO" id="GO:0001080">
    <property type="term" value="P:nitrogen catabolite activation of transcription from RNA polymerase II promoter"/>
    <property type="evidence" value="ECO:0007669"/>
    <property type="project" value="TreeGrafter"/>
</dbReference>
<feature type="compositionally biased region" description="Polar residues" evidence="2">
    <location>
        <begin position="327"/>
        <end position="339"/>
    </location>
</feature>